<sequence>MKIPVAKLKAILLYFSNYTDVKFLGKVKLMKLIYFLDFMHLKEYGTPVTYDTYVNLEHGPIPSTIKNLVDSVTDDRDSSELADTIRIEIPENYNMYCVLPVRPFSNSDKGYFSETELEILGKVCLRFGNKTTQFVENASHKEAPWKETRFLEEIPYTLATHDPDSKADEEDIKLLLKLTK</sequence>
<dbReference type="Proteomes" id="UP000229753">
    <property type="component" value="Unassembled WGS sequence"/>
</dbReference>
<organism evidence="2 3">
    <name type="scientific">Candidatus Woesebacteria bacterium CG_4_10_14_0_2_um_filter_39_14</name>
    <dbReference type="NCBI Taxonomy" id="1975054"/>
    <lineage>
        <taxon>Bacteria</taxon>
        <taxon>Candidatus Woeseibacteriota</taxon>
    </lineage>
</organism>
<protein>
    <recommendedName>
        <fullName evidence="1">Antitoxin SocA-like Panacea domain-containing protein</fullName>
    </recommendedName>
</protein>
<dbReference type="AlphaFoldDB" id="A0A2M7TME9"/>
<accession>A0A2M7TME9</accession>
<dbReference type="Pfam" id="PF13274">
    <property type="entry name" value="SocA_Panacea"/>
    <property type="match status" value="1"/>
</dbReference>
<evidence type="ECO:0000313" key="3">
    <source>
        <dbReference type="Proteomes" id="UP000229753"/>
    </source>
</evidence>
<reference evidence="3" key="1">
    <citation type="submission" date="2017-09" db="EMBL/GenBank/DDBJ databases">
        <title>Depth-based differentiation of microbial function through sediment-hosted aquifers and enrichment of novel symbionts in the deep terrestrial subsurface.</title>
        <authorList>
            <person name="Probst A.J."/>
            <person name="Ladd B."/>
            <person name="Jarett J.K."/>
            <person name="Geller-Mcgrath D.E."/>
            <person name="Sieber C.M.K."/>
            <person name="Emerson J.B."/>
            <person name="Anantharaman K."/>
            <person name="Thomas B.C."/>
            <person name="Malmstrom R."/>
            <person name="Stieglmeier M."/>
            <person name="Klingl A."/>
            <person name="Woyke T."/>
            <person name="Ryan C.M."/>
            <person name="Banfield J.F."/>
        </authorList>
    </citation>
    <scope>NUCLEOTIDE SEQUENCE [LARGE SCALE GENOMIC DNA]</scope>
</reference>
<evidence type="ECO:0000259" key="1">
    <source>
        <dbReference type="Pfam" id="PF13274"/>
    </source>
</evidence>
<dbReference type="EMBL" id="PFNO01000123">
    <property type="protein sequence ID" value="PIZ48411.1"/>
    <property type="molecule type" value="Genomic_DNA"/>
</dbReference>
<evidence type="ECO:0000313" key="2">
    <source>
        <dbReference type="EMBL" id="PIZ48411.1"/>
    </source>
</evidence>
<gene>
    <name evidence="2" type="ORF">COY29_03860</name>
</gene>
<feature type="domain" description="Antitoxin SocA-like Panacea" evidence="1">
    <location>
        <begin position="29"/>
        <end position="146"/>
    </location>
</feature>
<comment type="caution">
    <text evidence="2">The sequence shown here is derived from an EMBL/GenBank/DDBJ whole genome shotgun (WGS) entry which is preliminary data.</text>
</comment>
<proteinExistence type="predicted"/>
<name>A0A2M7TME9_9BACT</name>
<dbReference type="InterPro" id="IPR025272">
    <property type="entry name" value="SocA_Panacea"/>
</dbReference>